<accession>A0A1G8G859</accession>
<dbReference type="InterPro" id="IPR023214">
    <property type="entry name" value="HAD_sf"/>
</dbReference>
<dbReference type="STRING" id="399736.SAMN04489720_2801"/>
<dbReference type="AlphaFoldDB" id="A0A1G8G859"/>
<evidence type="ECO:0000313" key="6">
    <source>
        <dbReference type="Proteomes" id="UP000198822"/>
    </source>
</evidence>
<dbReference type="PANTHER" id="PTHR11011:SF45">
    <property type="entry name" value="FATTY ACYL-COA REDUCTASE CG8306-RELATED"/>
    <property type="match status" value="1"/>
</dbReference>
<keyword evidence="3" id="KW-0443">Lipid metabolism</keyword>
<reference evidence="6" key="1">
    <citation type="submission" date="2016-10" db="EMBL/GenBank/DDBJ databases">
        <authorList>
            <person name="Varghese N."/>
            <person name="Submissions S."/>
        </authorList>
    </citation>
    <scope>NUCLEOTIDE SEQUENCE [LARGE SCALE GENOMIC DNA]</scope>
    <source>
        <strain evidence="6">DSM 22002</strain>
    </source>
</reference>
<dbReference type="Pfam" id="PF12710">
    <property type="entry name" value="HAD"/>
    <property type="match status" value="1"/>
</dbReference>
<dbReference type="OrthoDB" id="25607at2"/>
<keyword evidence="6" id="KW-1185">Reference proteome</keyword>
<dbReference type="SUPFAM" id="SSF56784">
    <property type="entry name" value="HAD-like"/>
    <property type="match status" value="1"/>
</dbReference>
<dbReference type="NCBIfam" id="TIGR01490">
    <property type="entry name" value="HAD-SF-IB-hyp1"/>
    <property type="match status" value="1"/>
</dbReference>
<evidence type="ECO:0000256" key="2">
    <source>
        <dbReference type="ARBA" id="ARBA00022516"/>
    </source>
</evidence>
<dbReference type="GO" id="GO:0080019">
    <property type="term" value="F:alcohol-forming very long-chain fatty acyl-CoA reductase activity"/>
    <property type="evidence" value="ECO:0007669"/>
    <property type="project" value="InterPro"/>
</dbReference>
<dbReference type="EMBL" id="LT629695">
    <property type="protein sequence ID" value="SDH90594.1"/>
    <property type="molecule type" value="Genomic_DNA"/>
</dbReference>
<organism evidence="5 6">
    <name type="scientific">Agrococcus jejuensis</name>
    <dbReference type="NCBI Taxonomy" id="399736"/>
    <lineage>
        <taxon>Bacteria</taxon>
        <taxon>Bacillati</taxon>
        <taxon>Actinomycetota</taxon>
        <taxon>Actinomycetes</taxon>
        <taxon>Micrococcales</taxon>
        <taxon>Microbacteriaceae</taxon>
        <taxon>Agrococcus</taxon>
    </lineage>
</organism>
<dbReference type="InterPro" id="IPR036412">
    <property type="entry name" value="HAD-like_sf"/>
</dbReference>
<feature type="domain" description="Thioester reductase (TE)" evidence="4">
    <location>
        <begin position="17"/>
        <end position="330"/>
    </location>
</feature>
<evidence type="ECO:0000256" key="3">
    <source>
        <dbReference type="ARBA" id="ARBA00023098"/>
    </source>
</evidence>
<dbReference type="GO" id="GO:0010345">
    <property type="term" value="P:suberin biosynthetic process"/>
    <property type="evidence" value="ECO:0007669"/>
    <property type="project" value="TreeGrafter"/>
</dbReference>
<dbReference type="InterPro" id="IPR026055">
    <property type="entry name" value="FAR"/>
</dbReference>
<dbReference type="InterPro" id="IPR006385">
    <property type="entry name" value="HAD_hydro_SerB1"/>
</dbReference>
<protein>
    <submittedName>
        <fullName evidence="5">HAD-superfamily subfamily IB hydrolase, TIGR01490</fullName>
    </submittedName>
</protein>
<dbReference type="InterPro" id="IPR033640">
    <property type="entry name" value="FAR_C"/>
</dbReference>
<dbReference type="SUPFAM" id="SSF51735">
    <property type="entry name" value="NAD(P)-binding Rossmann-fold domains"/>
    <property type="match status" value="1"/>
</dbReference>
<dbReference type="Proteomes" id="UP000198822">
    <property type="component" value="Chromosome I"/>
</dbReference>
<gene>
    <name evidence="5" type="ORF">SAMN04489720_2801</name>
</gene>
<dbReference type="Pfam" id="PF07993">
    <property type="entry name" value="NAD_binding_4"/>
    <property type="match status" value="1"/>
</dbReference>
<dbReference type="PANTHER" id="PTHR11011">
    <property type="entry name" value="MALE STERILITY PROTEIN 2-RELATED"/>
    <property type="match status" value="1"/>
</dbReference>
<dbReference type="GO" id="GO:0035336">
    <property type="term" value="P:long-chain fatty-acyl-CoA metabolic process"/>
    <property type="evidence" value="ECO:0007669"/>
    <property type="project" value="TreeGrafter"/>
</dbReference>
<dbReference type="Gene3D" id="3.40.50.1000">
    <property type="entry name" value="HAD superfamily/HAD-like"/>
    <property type="match status" value="1"/>
</dbReference>
<dbReference type="Gene3D" id="1.20.1440.100">
    <property type="entry name" value="SG protein - dephosphorylation function"/>
    <property type="match status" value="1"/>
</dbReference>
<dbReference type="CDD" id="cd09071">
    <property type="entry name" value="FAR_C"/>
    <property type="match status" value="1"/>
</dbReference>
<name>A0A1G8G859_9MICO</name>
<dbReference type="Gene3D" id="3.40.50.720">
    <property type="entry name" value="NAD(P)-binding Rossmann-like Domain"/>
    <property type="match status" value="1"/>
</dbReference>
<keyword evidence="2" id="KW-0444">Lipid biosynthesis</keyword>
<comment type="similarity">
    <text evidence="1">Belongs to the fatty acyl-CoA reductase family.</text>
</comment>
<evidence type="ECO:0000313" key="5">
    <source>
        <dbReference type="EMBL" id="SDH90594.1"/>
    </source>
</evidence>
<sequence>MSPTPKPHDLGDAHVLLTGATGFVGQAILERLLSSFPDTTIAILVRGKGDETAEHRAAALLRKPVFDAWRAKVGDEVADAAIGTRITVIDSGLDEVAPLPTGLDVVIHSAASVSFDPPIDESFDTNLGGAVGLYEAVLATGANPHVVHISTCYVGGLRKGVALEQSLDHDVDWRLEHKAARQARERVEIQSRMPELLTGFLDAARAEHGKAGPLAVASASEEARRAWVTEQLVEAGRTRAQSLGWTDVYTLTKAFAERAAEQLWGAERRLSIVRPSIIESAAQHPYPGWIDGFKVADPLIVAYGKGQLPEFPGSPDSVLDVIPVDHVVNAAIAAATQPPAAGSPAYYQVASGRSNPLPYHEIFEAVRTYFTAHPMQQGDAPVIVPDWTFPGGMRVDRRLAQQQRLVTAAQSALGVLPTTDQTRRWKTSTDKAVRDIGRLRQFIALYKVYVQSEIIFDDANTKALHASLPAEIAADRGFDITAIDWDHYLQRVHLPAVTELATSFSARRRAKAKAAIAESAAGLPQRSDVLAVFDLEGTLIDSNIVEQYLWVRTNGVRRTAYPAEVVRMLRDVPRYLAAERRDRGEFIREFMRRYEGVSVERLERIVQGAGYRDRMLSHASADAIERVLQHRAAGHRTVLVTGSFDRLAAPVAALFDEVVAGSMHERDGRLTGYLATPPLVDEARASWLAQYADEHGADLSASYGYGDSHADLEWLQLVGTPTAVNPDSRLATEADRRGWTSVRWRRGPAVRSRSLLRTIPETTA</sequence>
<keyword evidence="5" id="KW-0378">Hydrolase</keyword>
<dbReference type="RefSeq" id="WP_092505975.1">
    <property type="nucleotide sequence ID" value="NZ_LT629695.1"/>
</dbReference>
<evidence type="ECO:0000259" key="4">
    <source>
        <dbReference type="Pfam" id="PF07993"/>
    </source>
</evidence>
<dbReference type="InterPro" id="IPR036291">
    <property type="entry name" value="NAD(P)-bd_dom_sf"/>
</dbReference>
<dbReference type="InterPro" id="IPR013120">
    <property type="entry name" value="FAR_NAD-bd"/>
</dbReference>
<evidence type="ECO:0000256" key="1">
    <source>
        <dbReference type="ARBA" id="ARBA00005928"/>
    </source>
</evidence>
<proteinExistence type="inferred from homology"/>
<dbReference type="GO" id="GO:0016787">
    <property type="term" value="F:hydrolase activity"/>
    <property type="evidence" value="ECO:0007669"/>
    <property type="project" value="UniProtKB-KW"/>
</dbReference>